<sequence length="111" mass="12840">MVTSLTSDRRNKRCLDDENVYNLTFVALLHRDRSSFETSHRLTFCTFRKRTYCTFCLHSSWLSPVTPSMTAFNLFIVIIRKSNGGSRLGRGRADQYSHQMSVKLSLASRKI</sequence>
<dbReference type="EMBL" id="KB096325">
    <property type="protein sequence ID" value="ESO05623.1"/>
    <property type="molecule type" value="Genomic_DNA"/>
</dbReference>
<dbReference type="EMBL" id="AMQM01003838">
    <property type="status" value="NOT_ANNOTATED_CDS"/>
    <property type="molecule type" value="Genomic_DNA"/>
</dbReference>
<reference evidence="1 3" key="2">
    <citation type="journal article" date="2013" name="Nature">
        <title>Insights into bilaterian evolution from three spiralian genomes.</title>
        <authorList>
            <person name="Simakov O."/>
            <person name="Marletaz F."/>
            <person name="Cho S.J."/>
            <person name="Edsinger-Gonzales E."/>
            <person name="Havlak P."/>
            <person name="Hellsten U."/>
            <person name="Kuo D.H."/>
            <person name="Larsson T."/>
            <person name="Lv J."/>
            <person name="Arendt D."/>
            <person name="Savage R."/>
            <person name="Osoegawa K."/>
            <person name="de Jong P."/>
            <person name="Grimwood J."/>
            <person name="Chapman J.A."/>
            <person name="Shapiro H."/>
            <person name="Aerts A."/>
            <person name="Otillar R.P."/>
            <person name="Terry A.Y."/>
            <person name="Boore J.L."/>
            <person name="Grigoriev I.V."/>
            <person name="Lindberg D.R."/>
            <person name="Seaver E.C."/>
            <person name="Weisblat D.A."/>
            <person name="Putnam N.H."/>
            <person name="Rokhsar D.S."/>
        </authorList>
    </citation>
    <scope>NUCLEOTIDE SEQUENCE</scope>
</reference>
<dbReference type="KEGG" id="hro:HELRODRAFT_171277"/>
<dbReference type="RefSeq" id="XP_009016256.1">
    <property type="nucleotide sequence ID" value="XM_009018008.1"/>
</dbReference>
<dbReference type="CTD" id="20203558"/>
<reference evidence="3" key="1">
    <citation type="submission" date="2012-12" db="EMBL/GenBank/DDBJ databases">
        <authorList>
            <person name="Hellsten U."/>
            <person name="Grimwood J."/>
            <person name="Chapman J.A."/>
            <person name="Shapiro H."/>
            <person name="Aerts A."/>
            <person name="Otillar R.P."/>
            <person name="Terry A.Y."/>
            <person name="Boore J.L."/>
            <person name="Simakov O."/>
            <person name="Marletaz F."/>
            <person name="Cho S.-J."/>
            <person name="Edsinger-Gonzales E."/>
            <person name="Havlak P."/>
            <person name="Kuo D.-H."/>
            <person name="Larsson T."/>
            <person name="Lv J."/>
            <person name="Arendt D."/>
            <person name="Savage R."/>
            <person name="Osoegawa K."/>
            <person name="de Jong P."/>
            <person name="Lindberg D.R."/>
            <person name="Seaver E.C."/>
            <person name="Weisblat D.A."/>
            <person name="Putnam N.H."/>
            <person name="Grigoriev I.V."/>
            <person name="Rokhsar D.S."/>
        </authorList>
    </citation>
    <scope>NUCLEOTIDE SEQUENCE</scope>
</reference>
<dbReference type="Proteomes" id="UP000015101">
    <property type="component" value="Unassembled WGS sequence"/>
</dbReference>
<dbReference type="GeneID" id="20203558"/>
<evidence type="ECO:0000313" key="1">
    <source>
        <dbReference type="EMBL" id="ESO05623.1"/>
    </source>
</evidence>
<dbReference type="AlphaFoldDB" id="T1F409"/>
<dbReference type="HOGENOM" id="CLU_2161061_0_0_1"/>
<reference evidence="2" key="3">
    <citation type="submission" date="2015-06" db="UniProtKB">
        <authorList>
            <consortium name="EnsemblMetazoa"/>
        </authorList>
    </citation>
    <scope>IDENTIFICATION</scope>
</reference>
<protein>
    <submittedName>
        <fullName evidence="1 2">Uncharacterized protein</fullName>
    </submittedName>
</protein>
<keyword evidence="3" id="KW-1185">Reference proteome</keyword>
<gene>
    <name evidence="2" type="primary">20203558</name>
    <name evidence="1" type="ORF">HELRODRAFT_171277</name>
</gene>
<accession>T1F409</accession>
<proteinExistence type="predicted"/>
<dbReference type="InParanoid" id="T1F409"/>
<evidence type="ECO:0000313" key="2">
    <source>
        <dbReference type="EnsemblMetazoa" id="HelroP171277"/>
    </source>
</evidence>
<name>T1F409_HELRO</name>
<dbReference type="EnsemblMetazoa" id="HelroT171277">
    <property type="protein sequence ID" value="HelroP171277"/>
    <property type="gene ID" value="HelroG171277"/>
</dbReference>
<evidence type="ECO:0000313" key="3">
    <source>
        <dbReference type="Proteomes" id="UP000015101"/>
    </source>
</evidence>
<organism evidence="2 3">
    <name type="scientific">Helobdella robusta</name>
    <name type="common">Californian leech</name>
    <dbReference type="NCBI Taxonomy" id="6412"/>
    <lineage>
        <taxon>Eukaryota</taxon>
        <taxon>Metazoa</taxon>
        <taxon>Spiralia</taxon>
        <taxon>Lophotrochozoa</taxon>
        <taxon>Annelida</taxon>
        <taxon>Clitellata</taxon>
        <taxon>Hirudinea</taxon>
        <taxon>Rhynchobdellida</taxon>
        <taxon>Glossiphoniidae</taxon>
        <taxon>Helobdella</taxon>
    </lineage>
</organism>